<dbReference type="PANTHER" id="PTHR13664">
    <property type="entry name" value="BECLIN 1-ASSOCIATED AUTOPHAGY-RELATED KEY REGULATOR"/>
    <property type="match status" value="1"/>
</dbReference>
<dbReference type="Proteomes" id="UP000075886">
    <property type="component" value="Unassembled WGS sequence"/>
</dbReference>
<keyword evidence="4" id="KW-1185">Reference proteome</keyword>
<feature type="region of interest" description="Disordered" evidence="2">
    <location>
        <begin position="293"/>
        <end position="317"/>
    </location>
</feature>
<dbReference type="GO" id="GO:0097632">
    <property type="term" value="C:extrinsic component of phagophore assembly site membrane"/>
    <property type="evidence" value="ECO:0007669"/>
    <property type="project" value="TreeGrafter"/>
</dbReference>
<dbReference type="GO" id="GO:0005776">
    <property type="term" value="C:autophagosome"/>
    <property type="evidence" value="ECO:0007669"/>
    <property type="project" value="TreeGrafter"/>
</dbReference>
<dbReference type="PANTHER" id="PTHR13664:SF0">
    <property type="entry name" value="BECLIN 1-ASSOCIATED AUTOPHAGY-RELATED KEY REGULATOR"/>
    <property type="match status" value="1"/>
</dbReference>
<feature type="compositionally biased region" description="Low complexity" evidence="2">
    <location>
        <begin position="16"/>
        <end position="37"/>
    </location>
</feature>
<evidence type="ECO:0000256" key="1">
    <source>
        <dbReference type="ARBA" id="ARBA00023054"/>
    </source>
</evidence>
<dbReference type="EnsemblMetazoa" id="AFAF000598-RA">
    <property type="protein sequence ID" value="AFAF000598-PA"/>
    <property type="gene ID" value="AFAF000598"/>
</dbReference>
<feature type="compositionally biased region" description="Low complexity" evidence="2">
    <location>
        <begin position="293"/>
        <end position="309"/>
    </location>
</feature>
<evidence type="ECO:0000256" key="2">
    <source>
        <dbReference type="SAM" id="MobiDB-lite"/>
    </source>
</evidence>
<name>A0A182Q0G2_9DIPT</name>
<evidence type="ECO:0000313" key="4">
    <source>
        <dbReference type="Proteomes" id="UP000075886"/>
    </source>
</evidence>
<feature type="compositionally biased region" description="Basic residues" evidence="2">
    <location>
        <begin position="1"/>
        <end position="13"/>
    </location>
</feature>
<dbReference type="Pfam" id="PF10186">
    <property type="entry name" value="ATG14"/>
    <property type="match status" value="1"/>
</dbReference>
<dbReference type="GO" id="GO:0000045">
    <property type="term" value="P:autophagosome assembly"/>
    <property type="evidence" value="ECO:0007669"/>
    <property type="project" value="TreeGrafter"/>
</dbReference>
<evidence type="ECO:0008006" key="5">
    <source>
        <dbReference type="Google" id="ProtNLM"/>
    </source>
</evidence>
<dbReference type="EMBL" id="AXCN02001828">
    <property type="status" value="NOT_ANNOTATED_CDS"/>
    <property type="molecule type" value="Genomic_DNA"/>
</dbReference>
<dbReference type="InterPro" id="IPR018791">
    <property type="entry name" value="UV_resistance/autophagy_Atg14"/>
</dbReference>
<dbReference type="GO" id="GO:0016240">
    <property type="term" value="P:autophagosome membrane docking"/>
    <property type="evidence" value="ECO:0007669"/>
    <property type="project" value="TreeGrafter"/>
</dbReference>
<organism evidence="3 4">
    <name type="scientific">Anopheles farauti</name>
    <dbReference type="NCBI Taxonomy" id="69004"/>
    <lineage>
        <taxon>Eukaryota</taxon>
        <taxon>Metazoa</taxon>
        <taxon>Ecdysozoa</taxon>
        <taxon>Arthropoda</taxon>
        <taxon>Hexapoda</taxon>
        <taxon>Insecta</taxon>
        <taxon>Pterygota</taxon>
        <taxon>Neoptera</taxon>
        <taxon>Endopterygota</taxon>
        <taxon>Diptera</taxon>
        <taxon>Nematocera</taxon>
        <taxon>Culicoidea</taxon>
        <taxon>Culicidae</taxon>
        <taxon>Anophelinae</taxon>
        <taxon>Anopheles</taxon>
    </lineage>
</organism>
<dbReference type="GO" id="GO:0035032">
    <property type="term" value="C:phosphatidylinositol 3-kinase complex, class III"/>
    <property type="evidence" value="ECO:0007669"/>
    <property type="project" value="TreeGrafter"/>
</dbReference>
<keyword evidence="1" id="KW-0175">Coiled coil</keyword>
<dbReference type="AlphaFoldDB" id="A0A182Q0G2"/>
<dbReference type="GO" id="GO:0043495">
    <property type="term" value="F:protein-membrane adaptor activity"/>
    <property type="evidence" value="ECO:0007669"/>
    <property type="project" value="TreeGrafter"/>
</dbReference>
<dbReference type="STRING" id="69004.A0A182Q0G2"/>
<dbReference type="GO" id="GO:0000423">
    <property type="term" value="P:mitophagy"/>
    <property type="evidence" value="ECO:0007669"/>
    <property type="project" value="TreeGrafter"/>
</dbReference>
<reference evidence="3" key="2">
    <citation type="submission" date="2020-05" db="UniProtKB">
        <authorList>
            <consortium name="EnsemblMetazoa"/>
        </authorList>
    </citation>
    <scope>IDENTIFICATION</scope>
    <source>
        <strain evidence="3">FAR1</strain>
    </source>
</reference>
<dbReference type="GO" id="GO:0009267">
    <property type="term" value="P:cellular response to starvation"/>
    <property type="evidence" value="ECO:0007669"/>
    <property type="project" value="TreeGrafter"/>
</dbReference>
<protein>
    <recommendedName>
        <fullName evidence="5">Beclin 1-associated autophagy-related key regulator</fullName>
    </recommendedName>
</protein>
<evidence type="ECO:0000313" key="3">
    <source>
        <dbReference type="EnsemblMetazoa" id="AFAF000598-PA"/>
    </source>
</evidence>
<feature type="region of interest" description="Disordered" evidence="2">
    <location>
        <begin position="1"/>
        <end position="37"/>
    </location>
</feature>
<dbReference type="GO" id="GO:0097629">
    <property type="term" value="C:extrinsic component of omegasome membrane"/>
    <property type="evidence" value="ECO:0007669"/>
    <property type="project" value="TreeGrafter"/>
</dbReference>
<proteinExistence type="predicted"/>
<reference evidence="4" key="1">
    <citation type="submission" date="2014-01" db="EMBL/GenBank/DDBJ databases">
        <title>The Genome Sequence of Anopheles farauti FAR1 (V2).</title>
        <authorList>
            <consortium name="The Broad Institute Genomics Platform"/>
            <person name="Neafsey D.E."/>
            <person name="Besansky N."/>
            <person name="Howell P."/>
            <person name="Walton C."/>
            <person name="Young S.K."/>
            <person name="Zeng Q."/>
            <person name="Gargeya S."/>
            <person name="Fitzgerald M."/>
            <person name="Haas B."/>
            <person name="Abouelleil A."/>
            <person name="Allen A.W."/>
            <person name="Alvarado L."/>
            <person name="Arachchi H.M."/>
            <person name="Berlin A.M."/>
            <person name="Chapman S.B."/>
            <person name="Gainer-Dewar J."/>
            <person name="Goldberg J."/>
            <person name="Griggs A."/>
            <person name="Gujja S."/>
            <person name="Hansen M."/>
            <person name="Howarth C."/>
            <person name="Imamovic A."/>
            <person name="Ireland A."/>
            <person name="Larimer J."/>
            <person name="McCowan C."/>
            <person name="Murphy C."/>
            <person name="Pearson M."/>
            <person name="Poon T.W."/>
            <person name="Priest M."/>
            <person name="Roberts A."/>
            <person name="Saif S."/>
            <person name="Shea T."/>
            <person name="Sisk P."/>
            <person name="Sykes S."/>
            <person name="Wortman J."/>
            <person name="Nusbaum C."/>
            <person name="Birren B."/>
        </authorList>
    </citation>
    <scope>NUCLEOTIDE SEQUENCE [LARGE SCALE GENOMIC DNA]</scope>
    <source>
        <strain evidence="4">FAR1</strain>
    </source>
</reference>
<dbReference type="GO" id="GO:0035014">
    <property type="term" value="F:phosphatidylinositol 3-kinase regulator activity"/>
    <property type="evidence" value="ECO:0007669"/>
    <property type="project" value="TreeGrafter"/>
</dbReference>
<accession>A0A182Q0G2</accession>
<dbReference type="VEuPathDB" id="VectorBase:AFAF000598"/>
<sequence length="612" mass="66834">MQLRRRRRRRSRPWRPETTQYTTATPSSSQPSSQMAVCTTNTNNATTITTTTTATSNLTSDSGGAPENFHITYSHDGEEDDDETGADICVHDGDLLSTSSFQIGGIVGEGTTLRCPLCGAQRRQFYCKSCIRHGDFLHTATDVYCQLPERFGEKQQRLRNLRTANATLEARGTHMLERLYQAGRLAGEIKQRTDKANIIRKTIELKRIAIEELRARQRVLGDAIFKLRNTLPRYDDKVKTLSEFVAGKLDESERRKARLATVQERLRQLKRDQVQQLVRIIFPITQTIANRSSLAGSTSSSATSNASGCSTGGVGYGTTRTTINEISDAARTAYVRGQWILQDSLGEVQHVIVAPALPGTGNYSAYNEWATDGGTAAPVGGVNLPPPSGNAPGGMGASHMEASSTGPPVGAGGKMGSQNPAHAIAAALTYTSQLVALLAYYLDVRLPYRVAYADFCTTTLSEAQFARKVARLNADIVFLCHTQGCRLNDMNPTHTLENLLCLLKSPELGHCGPTDRTSCLSDSMEQLLMQHIGEDSDSEDETTLHQEWEAVPSNLSPVTVEPPYLQPMPLEQRRTTIGHYHHLAPPPGAATTSLMTSAFASVSSFWKGWTGK</sequence>
<feature type="region of interest" description="Disordered" evidence="2">
    <location>
        <begin position="387"/>
        <end position="414"/>
    </location>
</feature>